<gene>
    <name evidence="1" type="ORF">NPIL_213571</name>
</gene>
<reference evidence="1" key="1">
    <citation type="submission" date="2020-08" db="EMBL/GenBank/DDBJ databases">
        <title>Multicomponent nature underlies the extraordinary mechanical properties of spider dragline silk.</title>
        <authorList>
            <person name="Kono N."/>
            <person name="Nakamura H."/>
            <person name="Mori M."/>
            <person name="Yoshida Y."/>
            <person name="Ohtoshi R."/>
            <person name="Malay A.D."/>
            <person name="Moran D.A.P."/>
            <person name="Tomita M."/>
            <person name="Numata K."/>
            <person name="Arakawa K."/>
        </authorList>
    </citation>
    <scope>NUCLEOTIDE SEQUENCE</scope>
</reference>
<proteinExistence type="predicted"/>
<evidence type="ECO:0000313" key="2">
    <source>
        <dbReference type="Proteomes" id="UP000887013"/>
    </source>
</evidence>
<dbReference type="EMBL" id="BMAW01046798">
    <property type="protein sequence ID" value="GFS57347.1"/>
    <property type="molecule type" value="Genomic_DNA"/>
</dbReference>
<protein>
    <submittedName>
        <fullName evidence="1">Uncharacterized protein</fullName>
    </submittedName>
</protein>
<accession>A0A8X6JSY2</accession>
<dbReference type="Proteomes" id="UP000887013">
    <property type="component" value="Unassembled WGS sequence"/>
</dbReference>
<keyword evidence="2" id="KW-1185">Reference proteome</keyword>
<organism evidence="1 2">
    <name type="scientific">Nephila pilipes</name>
    <name type="common">Giant wood spider</name>
    <name type="synonym">Nephila maculata</name>
    <dbReference type="NCBI Taxonomy" id="299642"/>
    <lineage>
        <taxon>Eukaryota</taxon>
        <taxon>Metazoa</taxon>
        <taxon>Ecdysozoa</taxon>
        <taxon>Arthropoda</taxon>
        <taxon>Chelicerata</taxon>
        <taxon>Arachnida</taxon>
        <taxon>Araneae</taxon>
        <taxon>Araneomorphae</taxon>
        <taxon>Entelegynae</taxon>
        <taxon>Araneoidea</taxon>
        <taxon>Nephilidae</taxon>
        <taxon>Nephila</taxon>
    </lineage>
</organism>
<sequence length="90" mass="10236">MDRAEGKAERRLKKFVKIAESNGTTRLKIGLIRRTLRLPKTKNAISYVFAFQNSPNGGNYTILMQGDAAFHFLSVLLVACRSEPWFQFEA</sequence>
<name>A0A8X6JSY2_NEPPI</name>
<evidence type="ECO:0000313" key="1">
    <source>
        <dbReference type="EMBL" id="GFS57347.1"/>
    </source>
</evidence>
<comment type="caution">
    <text evidence="1">The sequence shown here is derived from an EMBL/GenBank/DDBJ whole genome shotgun (WGS) entry which is preliminary data.</text>
</comment>
<dbReference type="AlphaFoldDB" id="A0A8X6JSY2"/>